<dbReference type="RefSeq" id="WP_014123902.1">
    <property type="nucleotide sequence ID" value="NC_016052.1"/>
</dbReference>
<dbReference type="InterPro" id="IPR030931">
    <property type="entry name" value="Group_II_RT_mat"/>
</dbReference>
<dbReference type="Proteomes" id="UP000002663">
    <property type="component" value="Chromosome"/>
</dbReference>
<keyword evidence="2" id="KW-0695">RNA-directed DNA polymerase</keyword>
<feature type="domain" description="Reverse transcriptase" evidence="1">
    <location>
        <begin position="48"/>
        <end position="274"/>
    </location>
</feature>
<dbReference type="AlphaFoldDB" id="A0AAN1SF15"/>
<proteinExistence type="predicted"/>
<dbReference type="InterPro" id="IPR000477">
    <property type="entry name" value="RT_dom"/>
</dbReference>
<dbReference type="KEGG" id="thl:TEH_05060"/>
<evidence type="ECO:0000313" key="2">
    <source>
        <dbReference type="EMBL" id="BAK93833.1"/>
    </source>
</evidence>
<dbReference type="GO" id="GO:0003964">
    <property type="term" value="F:RNA-directed DNA polymerase activity"/>
    <property type="evidence" value="ECO:0007669"/>
    <property type="project" value="UniProtKB-KW"/>
</dbReference>
<dbReference type="InterPro" id="IPR043502">
    <property type="entry name" value="DNA/RNA_pol_sf"/>
</dbReference>
<dbReference type="PROSITE" id="PS50878">
    <property type="entry name" value="RT_POL"/>
    <property type="match status" value="1"/>
</dbReference>
<dbReference type="Pfam" id="PF00078">
    <property type="entry name" value="RVT_1"/>
    <property type="match status" value="1"/>
</dbReference>
<keyword evidence="2" id="KW-0548">Nucleotidyltransferase</keyword>
<name>A0AAN1SF15_TETHN</name>
<dbReference type="Pfam" id="PF08388">
    <property type="entry name" value="GIIM"/>
    <property type="match status" value="1"/>
</dbReference>
<dbReference type="SUPFAM" id="SSF56672">
    <property type="entry name" value="DNA/RNA polymerases"/>
    <property type="match status" value="1"/>
</dbReference>
<dbReference type="PANTHER" id="PTHR34047:SF8">
    <property type="entry name" value="PROTEIN YKFC"/>
    <property type="match status" value="1"/>
</dbReference>
<keyword evidence="2" id="KW-0808">Transferase</keyword>
<organism evidence="2 3">
    <name type="scientific">Tetragenococcus halophilus (strain DSM 20338 / JCM 20259 / NCIMB 9735 / NBRC 12172)</name>
    <name type="common">Pediococcus halophilus</name>
    <dbReference type="NCBI Taxonomy" id="945021"/>
    <lineage>
        <taxon>Bacteria</taxon>
        <taxon>Bacillati</taxon>
        <taxon>Bacillota</taxon>
        <taxon>Bacilli</taxon>
        <taxon>Lactobacillales</taxon>
        <taxon>Enterococcaceae</taxon>
        <taxon>Tetragenococcus</taxon>
    </lineage>
</organism>
<dbReference type="InterPro" id="IPR013597">
    <property type="entry name" value="Mat_intron_G2"/>
</dbReference>
<evidence type="ECO:0000259" key="1">
    <source>
        <dbReference type="PROSITE" id="PS50878"/>
    </source>
</evidence>
<dbReference type="CDD" id="cd01651">
    <property type="entry name" value="RT_G2_intron"/>
    <property type="match status" value="1"/>
</dbReference>
<accession>A0AAN1SF15</accession>
<protein>
    <submittedName>
        <fullName evidence="2">Reverse transcriptase/maturase</fullName>
    </submittedName>
</protein>
<dbReference type="EMBL" id="AP012046">
    <property type="protein sequence ID" value="BAK93833.1"/>
    <property type="molecule type" value="Genomic_DNA"/>
</dbReference>
<sequence>MRFIEKITSQQNMRQAIEQVKKNKGAPGVDKMTVDELDHYFNQHGHSLVQEIRSMTYRPKTVKRVYIPKPDGKQRPLGIPSVVDRVVQQATAQQLSRIFDVHFSESSYGFRPNRSAHQAIEKVLDYLNEGYEWLIDMDIEKYFDTVHHDKLISTLRERVKDRETLHLIRVFLKAGIMENGFVRPNETGVPQGGPLSPILANIYLNKLDKELEARGLHFVRYADDTDIFVKSERAANRVMKSITSWIERKLFLRVNVTKTKVVRPTQSQFLGFTFWKNQKGWQCKPSKVSKTKLYDKTKAILKRKQAVSRPLAVTFTKLNQTIRGWINYYRIGRMKTYLAKFGQWLRHKVRVIIIKQWKLPQRIYTNLQQLNRLFKCHFTKENIYKVANSRLGWYRKCGMDVVNFTLSPKVLAIKKKDRPGLVNPLTYYLKFRT</sequence>
<dbReference type="PANTHER" id="PTHR34047">
    <property type="entry name" value="NUCLEAR INTRON MATURASE 1, MITOCHONDRIAL-RELATED"/>
    <property type="match status" value="1"/>
</dbReference>
<evidence type="ECO:0000313" key="3">
    <source>
        <dbReference type="Proteomes" id="UP000002663"/>
    </source>
</evidence>
<reference evidence="2 3" key="1">
    <citation type="submission" date="2011-01" db="EMBL/GenBank/DDBJ databases">
        <title>Whole genome sequence of Tetragenococcus halophilus NBRC 12172.</title>
        <authorList>
            <person name="Nakazawa H."/>
            <person name="Omata S."/>
            <person name="Koga C."/>
            <person name="Watanabe Y."/>
            <person name="Katano Y."/>
            <person name="Ito N."/>
            <person name="Tsukatani N."/>
            <person name="Ankai A."/>
            <person name="Oguchi A."/>
            <person name="Fukui S."/>
            <person name="Yashiro I."/>
            <person name="Kamata S."/>
            <person name="Hashimoto Y."/>
            <person name="Yamazaki J."/>
            <person name="Taguchi H."/>
            <person name="Tanaka A."/>
            <person name="Koyama T."/>
            <person name="Ichige A."/>
            <person name="Hanya Y."/>
            <person name="Tanikawa S."/>
            <person name="Yamazaki S."/>
            <person name="Fujita N."/>
        </authorList>
    </citation>
    <scope>NUCLEOTIDE SEQUENCE [LARGE SCALE GENOMIC DNA]</scope>
    <source>
        <strain evidence="3">DSM 20338 / JCM 20259 / NCIMB 9735 / NBRC 12172</strain>
    </source>
</reference>
<gene>
    <name evidence="2" type="ordered locus">TEH_05060</name>
</gene>
<dbReference type="NCBIfam" id="TIGR04416">
    <property type="entry name" value="group_II_RT_mat"/>
    <property type="match status" value="1"/>
</dbReference>
<dbReference type="InterPro" id="IPR051083">
    <property type="entry name" value="GrpII_Intron_Splice-Mob/Def"/>
</dbReference>